<sequence length="47" mass="5233">MHPSSSSLCPARSPDRGQEGTYPAWSPTTIYEKGDRVLLDGRILETR</sequence>
<dbReference type="Proteomes" id="UP000297643">
    <property type="component" value="Unassembled WGS sequence"/>
</dbReference>
<organism evidence="2 3">
    <name type="scientific">Cryobacterium mannosilyticum</name>
    <dbReference type="NCBI Taxonomy" id="1259190"/>
    <lineage>
        <taxon>Bacteria</taxon>
        <taxon>Bacillati</taxon>
        <taxon>Actinomycetota</taxon>
        <taxon>Actinomycetes</taxon>
        <taxon>Micrococcales</taxon>
        <taxon>Microbacteriaceae</taxon>
        <taxon>Cryobacterium</taxon>
    </lineage>
</organism>
<dbReference type="EMBL" id="SOFM01000020">
    <property type="protein sequence ID" value="TFC04873.1"/>
    <property type="molecule type" value="Genomic_DNA"/>
</dbReference>
<evidence type="ECO:0000256" key="1">
    <source>
        <dbReference type="SAM" id="MobiDB-lite"/>
    </source>
</evidence>
<dbReference type="AlphaFoldDB" id="A0A4R8W9D7"/>
<keyword evidence="3" id="KW-1185">Reference proteome</keyword>
<dbReference type="InterPro" id="IPR036573">
    <property type="entry name" value="CBM_sf_5/12"/>
</dbReference>
<dbReference type="GO" id="GO:0004553">
    <property type="term" value="F:hydrolase activity, hydrolyzing O-glycosyl compounds"/>
    <property type="evidence" value="ECO:0007669"/>
    <property type="project" value="InterPro"/>
</dbReference>
<dbReference type="Gene3D" id="2.10.10.20">
    <property type="entry name" value="Carbohydrate-binding module superfamily 5/12"/>
    <property type="match status" value="1"/>
</dbReference>
<evidence type="ECO:0000313" key="2">
    <source>
        <dbReference type="EMBL" id="TFC04873.1"/>
    </source>
</evidence>
<accession>A0A4R8W9D7</accession>
<feature type="region of interest" description="Disordered" evidence="1">
    <location>
        <begin position="1"/>
        <end position="27"/>
    </location>
</feature>
<protein>
    <submittedName>
        <fullName evidence="2">Uncharacterized protein</fullName>
    </submittedName>
</protein>
<dbReference type="GO" id="GO:0005576">
    <property type="term" value="C:extracellular region"/>
    <property type="evidence" value="ECO:0007669"/>
    <property type="project" value="InterPro"/>
</dbReference>
<dbReference type="SUPFAM" id="SSF51055">
    <property type="entry name" value="Carbohydrate binding domain"/>
    <property type="match status" value="1"/>
</dbReference>
<reference evidence="2 3" key="1">
    <citation type="submission" date="2019-03" db="EMBL/GenBank/DDBJ databases">
        <title>Genomics of glacier-inhabiting Cryobacterium strains.</title>
        <authorList>
            <person name="Liu Q."/>
            <person name="Xin Y.-H."/>
        </authorList>
    </citation>
    <scope>NUCLEOTIDE SEQUENCE [LARGE SCALE GENOMIC DNA]</scope>
    <source>
        <strain evidence="2 3">RHLT2-21</strain>
    </source>
</reference>
<gene>
    <name evidence="2" type="ORF">E3O32_07260</name>
</gene>
<evidence type="ECO:0000313" key="3">
    <source>
        <dbReference type="Proteomes" id="UP000297643"/>
    </source>
</evidence>
<comment type="caution">
    <text evidence="2">The sequence shown here is derived from an EMBL/GenBank/DDBJ whole genome shotgun (WGS) entry which is preliminary data.</text>
</comment>
<dbReference type="GO" id="GO:0005975">
    <property type="term" value="P:carbohydrate metabolic process"/>
    <property type="evidence" value="ECO:0007669"/>
    <property type="project" value="InterPro"/>
</dbReference>
<name>A0A4R8W9D7_9MICO</name>
<dbReference type="GO" id="GO:0030246">
    <property type="term" value="F:carbohydrate binding"/>
    <property type="evidence" value="ECO:0007669"/>
    <property type="project" value="InterPro"/>
</dbReference>
<dbReference type="CDD" id="cd12215">
    <property type="entry name" value="ChiC_BD"/>
    <property type="match status" value="1"/>
</dbReference>
<proteinExistence type="predicted"/>